<dbReference type="Proteomes" id="UP000762676">
    <property type="component" value="Unassembled WGS sequence"/>
</dbReference>
<dbReference type="EMBL" id="BMAT01005757">
    <property type="protein sequence ID" value="GFR99385.1"/>
    <property type="molecule type" value="Genomic_DNA"/>
</dbReference>
<comment type="caution">
    <text evidence="1">The sequence shown here is derived from an EMBL/GenBank/DDBJ whole genome shotgun (WGS) entry which is preliminary data.</text>
</comment>
<accession>A0AAV4HPK6</accession>
<keyword evidence="2" id="KW-1185">Reference proteome</keyword>
<proteinExistence type="predicted"/>
<dbReference type="PANTHER" id="PTHR46888:SF1">
    <property type="entry name" value="RIBONUCLEASE H"/>
    <property type="match status" value="1"/>
</dbReference>
<name>A0AAV4HPK6_9GAST</name>
<dbReference type="PANTHER" id="PTHR46888">
    <property type="entry name" value="ZINC KNUCKLE DOMAINCONTAINING PROTEIN-RELATED"/>
    <property type="match status" value="1"/>
</dbReference>
<gene>
    <name evidence="1" type="ORF">ElyMa_002791900</name>
</gene>
<sequence length="143" mass="16506">MQSRSDLKSQPNTNLAKPKIPALNLAVDQVDLYLERFERHCASMGWAKQDWASCLVNLLSGEALTIFLSVDPDESKDYNIVRDTLLLRFNCTESGFRSKFLAAEPGQDENFETFLNRVKRYFDRWTDLAKAVDFDSLFFLILK</sequence>
<evidence type="ECO:0000313" key="2">
    <source>
        <dbReference type="Proteomes" id="UP000762676"/>
    </source>
</evidence>
<dbReference type="AlphaFoldDB" id="A0AAV4HPK6"/>
<protein>
    <submittedName>
        <fullName evidence="1">Uncharacterized protein</fullName>
    </submittedName>
</protein>
<reference evidence="1 2" key="1">
    <citation type="journal article" date="2021" name="Elife">
        <title>Chloroplast acquisition without the gene transfer in kleptoplastic sea slugs, Plakobranchus ocellatus.</title>
        <authorList>
            <person name="Maeda T."/>
            <person name="Takahashi S."/>
            <person name="Yoshida T."/>
            <person name="Shimamura S."/>
            <person name="Takaki Y."/>
            <person name="Nagai Y."/>
            <person name="Toyoda A."/>
            <person name="Suzuki Y."/>
            <person name="Arimoto A."/>
            <person name="Ishii H."/>
            <person name="Satoh N."/>
            <person name="Nishiyama T."/>
            <person name="Hasebe M."/>
            <person name="Maruyama T."/>
            <person name="Minagawa J."/>
            <person name="Obokata J."/>
            <person name="Shigenobu S."/>
        </authorList>
    </citation>
    <scope>NUCLEOTIDE SEQUENCE [LARGE SCALE GENOMIC DNA]</scope>
</reference>
<evidence type="ECO:0000313" key="1">
    <source>
        <dbReference type="EMBL" id="GFR99385.1"/>
    </source>
</evidence>
<organism evidence="1 2">
    <name type="scientific">Elysia marginata</name>
    <dbReference type="NCBI Taxonomy" id="1093978"/>
    <lineage>
        <taxon>Eukaryota</taxon>
        <taxon>Metazoa</taxon>
        <taxon>Spiralia</taxon>
        <taxon>Lophotrochozoa</taxon>
        <taxon>Mollusca</taxon>
        <taxon>Gastropoda</taxon>
        <taxon>Heterobranchia</taxon>
        <taxon>Euthyneura</taxon>
        <taxon>Panpulmonata</taxon>
        <taxon>Sacoglossa</taxon>
        <taxon>Placobranchoidea</taxon>
        <taxon>Plakobranchidae</taxon>
        <taxon>Elysia</taxon>
    </lineage>
</organism>